<comment type="caution">
    <text evidence="2">The sequence shown here is derived from an EMBL/GenBank/DDBJ whole genome shotgun (WGS) entry which is preliminary data.</text>
</comment>
<evidence type="ECO:0000313" key="2">
    <source>
        <dbReference type="EMBL" id="GCC46218.1"/>
    </source>
</evidence>
<evidence type="ECO:0000256" key="1">
    <source>
        <dbReference type="SAM" id="MobiDB-lite"/>
    </source>
</evidence>
<organism evidence="2 3">
    <name type="scientific">Chiloscyllium punctatum</name>
    <name type="common">Brownbanded bambooshark</name>
    <name type="synonym">Hemiscyllium punctatum</name>
    <dbReference type="NCBI Taxonomy" id="137246"/>
    <lineage>
        <taxon>Eukaryota</taxon>
        <taxon>Metazoa</taxon>
        <taxon>Chordata</taxon>
        <taxon>Craniata</taxon>
        <taxon>Vertebrata</taxon>
        <taxon>Chondrichthyes</taxon>
        <taxon>Elasmobranchii</taxon>
        <taxon>Galeomorphii</taxon>
        <taxon>Galeoidea</taxon>
        <taxon>Orectolobiformes</taxon>
        <taxon>Hemiscylliidae</taxon>
        <taxon>Chiloscyllium</taxon>
    </lineage>
</organism>
<feature type="compositionally biased region" description="Basic and acidic residues" evidence="1">
    <location>
        <begin position="50"/>
        <end position="61"/>
    </location>
</feature>
<sequence length="61" mass="6865">THAQFSFYVEHAQCHIGRDTERDMELIFPAAATIGSRKGRSKPVCGSLAGRKERREFTSPE</sequence>
<name>A0A401TUB7_CHIPU</name>
<evidence type="ECO:0000313" key="3">
    <source>
        <dbReference type="Proteomes" id="UP000287033"/>
    </source>
</evidence>
<accession>A0A401TUB7</accession>
<feature type="non-terminal residue" evidence="2">
    <location>
        <position position="1"/>
    </location>
</feature>
<reference evidence="2 3" key="1">
    <citation type="journal article" date="2018" name="Nat. Ecol. Evol.">
        <title>Shark genomes provide insights into elasmobranch evolution and the origin of vertebrates.</title>
        <authorList>
            <person name="Hara Y"/>
            <person name="Yamaguchi K"/>
            <person name="Onimaru K"/>
            <person name="Kadota M"/>
            <person name="Koyanagi M"/>
            <person name="Keeley SD"/>
            <person name="Tatsumi K"/>
            <person name="Tanaka K"/>
            <person name="Motone F"/>
            <person name="Kageyama Y"/>
            <person name="Nozu R"/>
            <person name="Adachi N"/>
            <person name="Nishimura O"/>
            <person name="Nakagawa R"/>
            <person name="Tanegashima C"/>
            <person name="Kiyatake I"/>
            <person name="Matsumoto R"/>
            <person name="Murakumo K"/>
            <person name="Nishida K"/>
            <person name="Terakita A"/>
            <person name="Kuratani S"/>
            <person name="Sato K"/>
            <person name="Hyodo S Kuraku.S."/>
        </authorList>
    </citation>
    <scope>NUCLEOTIDE SEQUENCE [LARGE SCALE GENOMIC DNA]</scope>
</reference>
<feature type="region of interest" description="Disordered" evidence="1">
    <location>
        <begin position="37"/>
        <end position="61"/>
    </location>
</feature>
<gene>
    <name evidence="2" type="ORF">chiPu_0030422</name>
</gene>
<dbReference type="AlphaFoldDB" id="A0A401TUB7"/>
<dbReference type="EMBL" id="BEZZ01182524">
    <property type="protein sequence ID" value="GCC46218.1"/>
    <property type="molecule type" value="Genomic_DNA"/>
</dbReference>
<proteinExistence type="predicted"/>
<dbReference type="Proteomes" id="UP000287033">
    <property type="component" value="Unassembled WGS sequence"/>
</dbReference>
<protein>
    <submittedName>
        <fullName evidence="2">Uncharacterized protein</fullName>
    </submittedName>
</protein>
<keyword evidence="3" id="KW-1185">Reference proteome</keyword>